<dbReference type="EMBL" id="CP002018">
    <property type="protein sequence ID" value="AEM41816.1"/>
    <property type="molecule type" value="Genomic_DNA"/>
</dbReference>
<dbReference type="RefSeq" id="WP_013385188.1">
    <property type="nucleotide sequence ID" value="NC_017384.1"/>
</dbReference>
<protein>
    <submittedName>
        <fullName evidence="2">ATP synthase subunit</fullName>
    </submittedName>
</protein>
<dbReference type="HOGENOM" id="CLU_155897_0_0_5"/>
<dbReference type="SUPFAM" id="SSF141086">
    <property type="entry name" value="Agglutinin HPA-like"/>
    <property type="match status" value="1"/>
</dbReference>
<dbReference type="Proteomes" id="UP000000692">
    <property type="component" value="Chromosome"/>
</dbReference>
<reference evidence="2 3" key="1">
    <citation type="journal article" date="2011" name="J. Bacteriol.">
        <title>Complete genome sequence of the industrial strain Ketogulonicigenium vulgare WSH-001.</title>
        <authorList>
            <person name="Liu L."/>
            <person name="Li Y."/>
            <person name="Zhang J."/>
            <person name="Zhou Z."/>
            <person name="Liu J."/>
            <person name="Li X."/>
            <person name="Zhou J."/>
            <person name="Du G."/>
            <person name="Wang L."/>
            <person name="Chen J."/>
        </authorList>
    </citation>
    <scope>NUCLEOTIDE SEQUENCE [LARGE SCALE GENOMIC DNA]</scope>
    <source>
        <strain evidence="2 3">WSH-001</strain>
    </source>
</reference>
<dbReference type="Pfam" id="PF09458">
    <property type="entry name" value="H_lectin"/>
    <property type="match status" value="1"/>
</dbReference>
<dbReference type="OrthoDB" id="7778021at2"/>
<evidence type="ECO:0000313" key="2">
    <source>
        <dbReference type="EMBL" id="AEM41816.1"/>
    </source>
</evidence>
<organism evidence="2 3">
    <name type="scientific">Ketogulonicigenium vulgare (strain WSH-001)</name>
    <dbReference type="NCBI Taxonomy" id="759362"/>
    <lineage>
        <taxon>Bacteria</taxon>
        <taxon>Pseudomonadati</taxon>
        <taxon>Pseudomonadota</taxon>
        <taxon>Alphaproteobacteria</taxon>
        <taxon>Rhodobacterales</taxon>
        <taxon>Roseobacteraceae</taxon>
        <taxon>Ketogulonicigenium</taxon>
    </lineage>
</organism>
<proteinExistence type="predicted"/>
<evidence type="ECO:0000313" key="3">
    <source>
        <dbReference type="Proteomes" id="UP000000692"/>
    </source>
</evidence>
<dbReference type="AlphaFoldDB" id="F9Y4T2"/>
<dbReference type="GO" id="GO:0007155">
    <property type="term" value="P:cell adhesion"/>
    <property type="evidence" value="ECO:0007669"/>
    <property type="project" value="InterPro"/>
</dbReference>
<dbReference type="KEGG" id="kvl:KVU_1977"/>
<dbReference type="InterPro" id="IPR037221">
    <property type="entry name" value="H-type_lectin_dom_sf"/>
</dbReference>
<dbReference type="eggNOG" id="ENOG5032SUT">
    <property type="taxonomic scope" value="Bacteria"/>
</dbReference>
<dbReference type="InterPro" id="IPR019019">
    <property type="entry name" value="H-type_lectin_domain"/>
</dbReference>
<sequence>MWAGDGNRSLEVRVSFDRLYAYKPEVLLSLAAVDSAREQNLRYDLRVKDVDTNGFTIHFATWSDTRISLATVSWFAFGTAQ</sequence>
<gene>
    <name evidence="2" type="ordered locus">KVU_1977</name>
</gene>
<name>F9Y4T2_KETVW</name>
<accession>F9Y4T2</accession>
<feature type="domain" description="H-type lectin" evidence="1">
    <location>
        <begin position="12"/>
        <end position="77"/>
    </location>
</feature>
<dbReference type="Gene3D" id="2.60.40.2080">
    <property type="match status" value="1"/>
</dbReference>
<dbReference type="GO" id="GO:0030246">
    <property type="term" value="F:carbohydrate binding"/>
    <property type="evidence" value="ECO:0007669"/>
    <property type="project" value="InterPro"/>
</dbReference>
<keyword evidence="3" id="KW-1185">Reference proteome</keyword>
<evidence type="ECO:0000259" key="1">
    <source>
        <dbReference type="Pfam" id="PF09458"/>
    </source>
</evidence>